<name>A0A166QS66_PSEFL</name>
<accession>A0A166QS66</accession>
<dbReference type="OrthoDB" id="10018056at2"/>
<proteinExistence type="predicted"/>
<protein>
    <submittedName>
        <fullName evidence="1">Uncharacterized protein</fullName>
    </submittedName>
</protein>
<sequence length="213" mass="24055">MNLIQKAKTVLFNSNHFQDIANAEVLLQADENEFLVGNRSWANAASPTKKCLRKTELSTADQLKLYQGYSSKYEYFINPTALRVVQVPRWTTIHAFAARNTFSLFQQNSVLDLSWYGSKSNPITRQECKNLVAEMTAWVALPSSEAEAIAVGSDLGYVNELLEGIAKFLSKERFSHMDYVSFEALRDDNRETEALENMADAFADAYWSASPED</sequence>
<reference evidence="2" key="1">
    <citation type="submission" date="2016-03" db="EMBL/GenBank/DDBJ databases">
        <authorList>
            <person name="Ray J."/>
            <person name="Price M."/>
            <person name="Deutschbauer A."/>
        </authorList>
    </citation>
    <scope>NUCLEOTIDE SEQUENCE [LARGE SCALE GENOMIC DNA]</scope>
    <source>
        <strain evidence="2">FW300-N1B4</strain>
    </source>
</reference>
<evidence type="ECO:0000313" key="1">
    <source>
        <dbReference type="EMBL" id="KZN20780.1"/>
    </source>
</evidence>
<evidence type="ECO:0000313" key="2">
    <source>
        <dbReference type="Proteomes" id="UP000076489"/>
    </source>
</evidence>
<reference evidence="1 2" key="2">
    <citation type="journal article" date="2018" name="Nature">
        <title>Mutant phenotypes for thousands of bacterial genes of unknown function.</title>
        <authorList>
            <person name="Price M.N."/>
            <person name="Wetmore K.M."/>
            <person name="Waters R.J."/>
            <person name="Callaghan M."/>
            <person name="Ray J."/>
            <person name="Liu H."/>
            <person name="Kuehl J.V."/>
            <person name="Melnyk R.A."/>
            <person name="Lamson J.S."/>
            <person name="Suh Y."/>
            <person name="Carlson H.K."/>
            <person name="Esquivel Z."/>
            <person name="Sadeeshkumar H."/>
            <person name="Chakraborty R."/>
            <person name="Zane G.M."/>
            <person name="Rubin B.E."/>
            <person name="Wall J.D."/>
            <person name="Visel A."/>
            <person name="Bristow J."/>
            <person name="Blow M.J."/>
            <person name="Arkin A.P."/>
            <person name="Deutschbauer A.M."/>
        </authorList>
    </citation>
    <scope>NUCLEOTIDE SEQUENCE [LARGE SCALE GENOMIC DNA]</scope>
    <source>
        <strain evidence="1 2">FW300-N1B4</strain>
    </source>
</reference>
<gene>
    <name evidence="1" type="ORF">A1D17_04355</name>
</gene>
<dbReference type="EMBL" id="LUKJ01000002">
    <property type="protein sequence ID" value="KZN20780.1"/>
    <property type="molecule type" value="Genomic_DNA"/>
</dbReference>
<dbReference type="RefSeq" id="WP_063340826.1">
    <property type="nucleotide sequence ID" value="NZ_LUKJ01000002.1"/>
</dbReference>
<dbReference type="Proteomes" id="UP000076489">
    <property type="component" value="Unassembled WGS sequence"/>
</dbReference>
<organism evidence="1 2">
    <name type="scientific">Pseudomonas fluorescens</name>
    <dbReference type="NCBI Taxonomy" id="294"/>
    <lineage>
        <taxon>Bacteria</taxon>
        <taxon>Pseudomonadati</taxon>
        <taxon>Pseudomonadota</taxon>
        <taxon>Gammaproteobacteria</taxon>
        <taxon>Pseudomonadales</taxon>
        <taxon>Pseudomonadaceae</taxon>
        <taxon>Pseudomonas</taxon>
    </lineage>
</organism>
<dbReference type="AlphaFoldDB" id="A0A166QS66"/>
<comment type="caution">
    <text evidence="1">The sequence shown here is derived from an EMBL/GenBank/DDBJ whole genome shotgun (WGS) entry which is preliminary data.</text>
</comment>